<reference evidence="1" key="1">
    <citation type="submission" date="2023-03" db="EMBL/GenBank/DDBJ databases">
        <title>Massive genome expansion in bonnet fungi (Mycena s.s.) driven by repeated elements and novel gene families across ecological guilds.</title>
        <authorList>
            <consortium name="Lawrence Berkeley National Laboratory"/>
            <person name="Harder C.B."/>
            <person name="Miyauchi S."/>
            <person name="Viragh M."/>
            <person name="Kuo A."/>
            <person name="Thoen E."/>
            <person name="Andreopoulos B."/>
            <person name="Lu D."/>
            <person name="Skrede I."/>
            <person name="Drula E."/>
            <person name="Henrissat B."/>
            <person name="Morin E."/>
            <person name="Kohler A."/>
            <person name="Barry K."/>
            <person name="LaButti K."/>
            <person name="Morin E."/>
            <person name="Salamov A."/>
            <person name="Lipzen A."/>
            <person name="Mereny Z."/>
            <person name="Hegedus B."/>
            <person name="Baldrian P."/>
            <person name="Stursova M."/>
            <person name="Weitz H."/>
            <person name="Taylor A."/>
            <person name="Grigoriev I.V."/>
            <person name="Nagy L.G."/>
            <person name="Martin F."/>
            <person name="Kauserud H."/>
        </authorList>
    </citation>
    <scope>NUCLEOTIDE SEQUENCE</scope>
    <source>
        <strain evidence="1">CBHHK002</strain>
    </source>
</reference>
<evidence type="ECO:0000313" key="1">
    <source>
        <dbReference type="EMBL" id="KAJ7331333.1"/>
    </source>
</evidence>
<organism evidence="1 2">
    <name type="scientific">Mycena albidolilacea</name>
    <dbReference type="NCBI Taxonomy" id="1033008"/>
    <lineage>
        <taxon>Eukaryota</taxon>
        <taxon>Fungi</taxon>
        <taxon>Dikarya</taxon>
        <taxon>Basidiomycota</taxon>
        <taxon>Agaricomycotina</taxon>
        <taxon>Agaricomycetes</taxon>
        <taxon>Agaricomycetidae</taxon>
        <taxon>Agaricales</taxon>
        <taxon>Marasmiineae</taxon>
        <taxon>Mycenaceae</taxon>
        <taxon>Mycena</taxon>
    </lineage>
</organism>
<dbReference type="EMBL" id="JARIHO010000035">
    <property type="protein sequence ID" value="KAJ7331333.1"/>
    <property type="molecule type" value="Genomic_DNA"/>
</dbReference>
<protein>
    <submittedName>
        <fullName evidence="1">Uncharacterized protein</fullName>
    </submittedName>
</protein>
<evidence type="ECO:0000313" key="2">
    <source>
        <dbReference type="Proteomes" id="UP001218218"/>
    </source>
</evidence>
<accession>A0AAD6ZNJ7</accession>
<keyword evidence="2" id="KW-1185">Reference proteome</keyword>
<sequence length="211" mass="23387">MPPLASCAATVRTQDGTQERARCPMHHPHYAERHLVVANLLTTQHSISAHAGNSQWTTDVSAGVHRADPTRAPISHATHPVQRSSSTDPASLHAHYRPMAFPATSTILRCCSPQTIPSSTRGVDIQPHTRSFHPSPRRIARTDLGTRQYAPPLEHTSSSLYRGPDLTTFLRHTRSICLRGPPPLRTTTFRLACNAPHLRLAKRYETIRANL</sequence>
<comment type="caution">
    <text evidence="1">The sequence shown here is derived from an EMBL/GenBank/DDBJ whole genome shotgun (WGS) entry which is preliminary data.</text>
</comment>
<dbReference type="AlphaFoldDB" id="A0AAD6ZNJ7"/>
<proteinExistence type="predicted"/>
<name>A0AAD6ZNJ7_9AGAR</name>
<dbReference type="Proteomes" id="UP001218218">
    <property type="component" value="Unassembled WGS sequence"/>
</dbReference>
<gene>
    <name evidence="1" type="ORF">DFH08DRAFT_966353</name>
</gene>